<dbReference type="AlphaFoldDB" id="A0A533I693"/>
<protein>
    <submittedName>
        <fullName evidence="3">Sel1 repeat family protein</fullName>
    </submittedName>
</protein>
<evidence type="ECO:0000256" key="2">
    <source>
        <dbReference type="SAM" id="SignalP"/>
    </source>
</evidence>
<dbReference type="Gene3D" id="1.25.40.10">
    <property type="entry name" value="Tetratricopeptide repeat domain"/>
    <property type="match status" value="1"/>
</dbReference>
<evidence type="ECO:0000256" key="1">
    <source>
        <dbReference type="SAM" id="Phobius"/>
    </source>
</evidence>
<evidence type="ECO:0000313" key="4">
    <source>
        <dbReference type="Proteomes" id="UP000315344"/>
    </source>
</evidence>
<keyword evidence="1" id="KW-1133">Transmembrane helix</keyword>
<sequence length="567" mass="59327">MSSITRGIASGTALSLAMASTAHAQAYPDYTPSDPALPIAQMAMINMIGFAPLLLVGAVILGSAGASSAAGTEDNSISTAGVMASLTRIAVGYARIVADVSYGTLEADGERGVMVMRDLRLKGLGKYTNCEVTLGKMDLSGLSFWGSEDMRSRIELSDLNIANNCFGPNAAMIGMVTGGNTIPVETLVIDMRQITGSGAASFDIEARSPGIATISGNADFDMFTFSMPTALEELMEESDAYDYQEPTFDQNGNPVYPDAVQPPEPGFRGVLRSAHLSVENLGVWERMQPLIPPAMVSPESMQEIVTAEPGSELRTVQEALADTLTQFVEQPGIVTVELRPEQPIAFETAGWESPEDALAVFKPVFTNALPTPPVALIAAPDGGDDPLATGLALADGRGVPQNSRRAIELLSPLEDNAEAMMTVARLSAATDLPGAYAHAQKAAELGASLAPATLDRIEGRLATSDLLAAQPAADTQIPDESFATVPALRNAALAYAEGKGVPRSYVLARRLAGSAAAAGDGQAISLISRLDARFGDDADWIAARDAAADLAMDDWTGMQLASRFAAQ</sequence>
<dbReference type="Proteomes" id="UP000315344">
    <property type="component" value="Unassembled WGS sequence"/>
</dbReference>
<accession>A0A533I693</accession>
<gene>
    <name evidence="3" type="ORF">DI616_14200</name>
</gene>
<feature type="transmembrane region" description="Helical" evidence="1">
    <location>
        <begin position="40"/>
        <end position="61"/>
    </location>
</feature>
<keyword evidence="1" id="KW-0812">Transmembrane</keyword>
<dbReference type="InterPro" id="IPR011990">
    <property type="entry name" value="TPR-like_helical_dom_sf"/>
</dbReference>
<comment type="caution">
    <text evidence="3">The sequence shown here is derived from an EMBL/GenBank/DDBJ whole genome shotgun (WGS) entry which is preliminary data.</text>
</comment>
<proteinExistence type="predicted"/>
<organism evidence="3 4">
    <name type="scientific">Paracoccus denitrificans</name>
    <dbReference type="NCBI Taxonomy" id="266"/>
    <lineage>
        <taxon>Bacteria</taxon>
        <taxon>Pseudomonadati</taxon>
        <taxon>Pseudomonadota</taxon>
        <taxon>Alphaproteobacteria</taxon>
        <taxon>Rhodobacterales</taxon>
        <taxon>Paracoccaceae</taxon>
        <taxon>Paracoccus</taxon>
    </lineage>
</organism>
<keyword evidence="1" id="KW-0472">Membrane</keyword>
<evidence type="ECO:0000313" key="3">
    <source>
        <dbReference type="EMBL" id="TKW65550.1"/>
    </source>
</evidence>
<dbReference type="Pfam" id="PF08238">
    <property type="entry name" value="Sel1"/>
    <property type="match status" value="3"/>
</dbReference>
<dbReference type="EMBL" id="VAFL01000012">
    <property type="protein sequence ID" value="TKW65550.1"/>
    <property type="molecule type" value="Genomic_DNA"/>
</dbReference>
<feature type="chain" id="PRO_5021863557" evidence="2">
    <location>
        <begin position="25"/>
        <end position="567"/>
    </location>
</feature>
<dbReference type="InterPro" id="IPR006597">
    <property type="entry name" value="Sel1-like"/>
</dbReference>
<reference evidence="3 4" key="1">
    <citation type="journal article" date="2017" name="Nat. Commun.">
        <title>In situ click chemistry generation of cyclooxygenase-2 inhibitors.</title>
        <authorList>
            <person name="Bhardwaj A."/>
            <person name="Kaur J."/>
            <person name="Wuest M."/>
            <person name="Wuest F."/>
        </authorList>
    </citation>
    <scope>NUCLEOTIDE SEQUENCE [LARGE SCALE GENOMIC DNA]</scope>
    <source>
        <strain evidence="3">S2_012_000_R3_94</strain>
    </source>
</reference>
<keyword evidence="2" id="KW-0732">Signal</keyword>
<feature type="signal peptide" evidence="2">
    <location>
        <begin position="1"/>
        <end position="24"/>
    </location>
</feature>
<name>A0A533I693_PARDE</name>